<organism evidence="1">
    <name type="scientific">Pyricularia oryzae (strain Y34)</name>
    <name type="common">Rice blast fungus</name>
    <name type="synonym">Magnaporthe oryzae</name>
    <dbReference type="NCBI Taxonomy" id="1143189"/>
    <lineage>
        <taxon>Eukaryota</taxon>
        <taxon>Fungi</taxon>
        <taxon>Dikarya</taxon>
        <taxon>Ascomycota</taxon>
        <taxon>Pezizomycotina</taxon>
        <taxon>Sordariomycetes</taxon>
        <taxon>Sordariomycetidae</taxon>
        <taxon>Magnaporthales</taxon>
        <taxon>Pyriculariaceae</taxon>
        <taxon>Pyricularia</taxon>
    </lineage>
</organism>
<gene>
    <name evidence="1" type="ORF">OOU_Y34scaffold00147g7</name>
</gene>
<dbReference type="AlphaFoldDB" id="A0AA97P7T7"/>
<evidence type="ECO:0000313" key="1">
    <source>
        <dbReference type="EMBL" id="ELQ43525.1"/>
    </source>
</evidence>
<accession>A0AA97P7T7</accession>
<name>A0AA97P7T7_PYRO3</name>
<sequence>MGWEQKFDGVNKRPAELPSQLSQVLAQKLRWKNGANCRWNFQLLLCWRQKTDLSFAGSPWATSLTQGRSPRLISGICRVCFLCSPWRRRVAPSSSPVGIEYC</sequence>
<dbReference type="Proteomes" id="UP000011086">
    <property type="component" value="Unassembled WGS sequence"/>
</dbReference>
<dbReference type="EMBL" id="JH793562">
    <property type="protein sequence ID" value="ELQ43525.1"/>
    <property type="molecule type" value="Genomic_DNA"/>
</dbReference>
<reference evidence="1" key="1">
    <citation type="journal article" date="2012" name="PLoS Genet.">
        <title>Comparative analysis of the genomes of two field isolates of the rice blast fungus Magnaporthe oryzae.</title>
        <authorList>
            <person name="Xue M."/>
            <person name="Yang J."/>
            <person name="Li Z."/>
            <person name="Hu S."/>
            <person name="Yao N."/>
            <person name="Dean R.A."/>
            <person name="Zhao W."/>
            <person name="Shen M."/>
            <person name="Zhang H."/>
            <person name="Li C."/>
            <person name="Liu L."/>
            <person name="Cao L."/>
            <person name="Xu X."/>
            <person name="Xing Y."/>
            <person name="Hsiang T."/>
            <person name="Zhang Z."/>
            <person name="Xu J.R."/>
            <person name="Peng Y.L."/>
        </authorList>
    </citation>
    <scope>NUCLEOTIDE SEQUENCE</scope>
    <source>
        <strain evidence="1">Y34</strain>
    </source>
</reference>
<protein>
    <submittedName>
        <fullName evidence="1">Uncharacterized protein</fullName>
    </submittedName>
</protein>
<proteinExistence type="predicted"/>